<comment type="caution">
    <text evidence="1">The sequence shown here is derived from an EMBL/GenBank/DDBJ whole genome shotgun (WGS) entry which is preliminary data.</text>
</comment>
<proteinExistence type="predicted"/>
<dbReference type="EMBL" id="SRYG01000043">
    <property type="protein sequence ID" value="TGY64355.1"/>
    <property type="molecule type" value="Genomic_DNA"/>
</dbReference>
<organism evidence="1 2">
    <name type="scientific">Dubosiella muris</name>
    <dbReference type="NCBI Taxonomy" id="3038133"/>
    <lineage>
        <taxon>Bacteria</taxon>
        <taxon>Bacillati</taxon>
        <taxon>Bacillota</taxon>
        <taxon>Erysipelotrichia</taxon>
        <taxon>Erysipelotrichales</taxon>
        <taxon>Erysipelotrichaceae</taxon>
        <taxon>Dubosiella</taxon>
    </lineage>
</organism>
<gene>
    <name evidence="1" type="ORF">E5336_12125</name>
</gene>
<keyword evidence="2" id="KW-1185">Reference proteome</keyword>
<name>A0AC61R3W4_9FIRM</name>
<evidence type="ECO:0000313" key="1">
    <source>
        <dbReference type="EMBL" id="TGY64355.1"/>
    </source>
</evidence>
<sequence length="929" mass="104975">MKENKKKRSWKRVVSILSGIVVFCTTYALILPAVTMSKETYCGKEAHVHTEACYRSQTPLCGKEEGEPNEGHVHDETCYELVKTENLLCELEENDEHLHSDECYEWIRSDHLICQQEEAKASEGHTHTDECYKSEELQCGKEEHEHTRICESNKEDVEDPADWDEAYKELASEEDAKTRILTVAKNELGTKENKNNFEIDEEEKEHYYTRYGHLYEDQYGDWNNYFTGYVLKYANVQMGYDKDVDKWNTKTAKDQSRDWEKVEEGNVVFFQNEKDELETGIVTTINRDQKEVKAIAGDVEGEVKEIVIKGDKIQGFLNDVITIEEFDAPLAGTESEEKIEYTWEDEDTFIRVLTDKDTFKNKHVILQVKKLDPQSEEFQEAKSLINKVESENEFAWDIYFMNEKNGKEIEPEKPIQIILTFKDSEQNFWLDTKTTEITHIKELEDGEKVPEEVDQTIQEEDREGYIDSHIFSLDSLSVVFANTSNVKGETLTPTSHIQVEKQFYGLENPESVLPDFKVEVADQTFILNEANKINSTTEGITGNWIWRTAPLEGGTYSVSESGLEAKGYTLAEVRINGEPISINNIDGQIKVPDVTLKDPEINLTGFKWDTPNANKEWDLSEGKLAILVQSGKDYVIVVSKSELGKSVQNVISQKIIEAKDHGVNITQKNQIQFYSIPEEQWKNNVTFDVQDSTGTNIASMNWTGGTEKIKFSDKGGSKWNKVMLNAGYEIKGNISGILIENHYKKDTINFSLLKTVKDQMDAGNPTGLANAKFALKKANSTNASTFEDYLTFKTDENGRPTEIKNSTGGVAELKIEIGQLYQLVETTPPAGYITMTEPLVFKVIFVENVGYKVVGSNGQEINDDNFKITVNQQGVDIVVGNTAGQSLPNTGGAGTQLFTFSGGAIIAASSLMYGYKKRSKRNKTGKGGK</sequence>
<protein>
    <submittedName>
        <fullName evidence="1">LPXTG cell wall anchor domain-containing protein</fullName>
    </submittedName>
</protein>
<accession>A0AC61R3W4</accession>
<reference evidence="1" key="1">
    <citation type="submission" date="2019-04" db="EMBL/GenBank/DDBJ databases">
        <title>Microbes associate with the intestines of laboratory mice.</title>
        <authorList>
            <person name="Navarre W."/>
            <person name="Wong E."/>
            <person name="Huang K."/>
            <person name="Tropini C."/>
            <person name="Ng K."/>
            <person name="Yu B."/>
        </authorList>
    </citation>
    <scope>NUCLEOTIDE SEQUENCE</scope>
    <source>
        <strain evidence="1">NM09_H32</strain>
    </source>
</reference>
<dbReference type="Proteomes" id="UP000308836">
    <property type="component" value="Unassembled WGS sequence"/>
</dbReference>
<evidence type="ECO:0000313" key="2">
    <source>
        <dbReference type="Proteomes" id="UP000308836"/>
    </source>
</evidence>